<feature type="region of interest" description="Disordered" evidence="2">
    <location>
        <begin position="1"/>
        <end position="23"/>
    </location>
</feature>
<organism evidence="3 4">
    <name type="scientific">Cynoglossus semilaevis</name>
    <name type="common">Tongue sole</name>
    <dbReference type="NCBI Taxonomy" id="244447"/>
    <lineage>
        <taxon>Eukaryota</taxon>
        <taxon>Metazoa</taxon>
        <taxon>Chordata</taxon>
        <taxon>Craniata</taxon>
        <taxon>Vertebrata</taxon>
        <taxon>Euteleostomi</taxon>
        <taxon>Actinopterygii</taxon>
        <taxon>Neopterygii</taxon>
        <taxon>Teleostei</taxon>
        <taxon>Neoteleostei</taxon>
        <taxon>Acanthomorphata</taxon>
        <taxon>Carangaria</taxon>
        <taxon>Pleuronectiformes</taxon>
        <taxon>Pleuronectoidei</taxon>
        <taxon>Cynoglossidae</taxon>
        <taxon>Cynoglossinae</taxon>
        <taxon>Cynoglossus</taxon>
    </lineage>
</organism>
<dbReference type="SUPFAM" id="SSF54928">
    <property type="entry name" value="RNA-binding domain, RBD"/>
    <property type="match status" value="1"/>
</dbReference>
<evidence type="ECO:0000256" key="1">
    <source>
        <dbReference type="ARBA" id="ARBA00022884"/>
    </source>
</evidence>
<reference evidence="3" key="1">
    <citation type="submission" date="2025-08" db="UniProtKB">
        <authorList>
            <consortium name="Ensembl"/>
        </authorList>
    </citation>
    <scope>IDENTIFICATION</scope>
</reference>
<feature type="compositionally biased region" description="Polar residues" evidence="2">
    <location>
        <begin position="1"/>
        <end position="22"/>
    </location>
</feature>
<dbReference type="GeneTree" id="ENSGT00940000158086"/>
<evidence type="ECO:0000313" key="4">
    <source>
        <dbReference type="Proteomes" id="UP000265120"/>
    </source>
</evidence>
<dbReference type="STRING" id="244447.ENSCSEP00000013380"/>
<evidence type="ECO:0000313" key="3">
    <source>
        <dbReference type="Ensembl" id="ENSCSEP00000013380.1"/>
    </source>
</evidence>
<dbReference type="AlphaFoldDB" id="A0A3P8VLQ7"/>
<name>A0A3P8VLQ7_CYNSE</name>
<dbReference type="Proteomes" id="UP000265120">
    <property type="component" value="Unassembled WGS sequence"/>
</dbReference>
<dbReference type="PANTHER" id="PTHR10501">
    <property type="entry name" value="U1 SMALL NUCLEAR RIBONUCLEOPROTEIN A/U2 SMALL NUCLEAR RIBONUCLEOPROTEIN B"/>
    <property type="match status" value="1"/>
</dbReference>
<evidence type="ECO:0000256" key="2">
    <source>
        <dbReference type="SAM" id="MobiDB-lite"/>
    </source>
</evidence>
<reference evidence="3" key="2">
    <citation type="submission" date="2025-09" db="UniProtKB">
        <authorList>
            <consortium name="Ensembl"/>
        </authorList>
    </citation>
    <scope>IDENTIFICATION</scope>
</reference>
<keyword evidence="4" id="KW-1185">Reference proteome</keyword>
<proteinExistence type="predicted"/>
<sequence length="174" mass="19545">MILSPHTTVSSSTRTPSDTTASCYARPHLGTASLLKLKRQQQNLHSSFRRTWSKFQSTRKNLILCSAAAAAAATVAEETVSMSLKSEGEPNNNVSMEEEVRTLFVSGLPVDIKPRELYLLFRPFKGYEGSLIKLTSKQVRFFTSVGVAVLTINRQFLTFKCLRYIYTMNCCFDD</sequence>
<dbReference type="InParanoid" id="A0A3P8VLQ7"/>
<dbReference type="Ensembl" id="ENSCSET00000013539.1">
    <property type="protein sequence ID" value="ENSCSEP00000013380.1"/>
    <property type="gene ID" value="ENSCSEG00000008627.1"/>
</dbReference>
<accession>A0A3P8VLQ7</accession>
<dbReference type="Gene3D" id="3.30.70.330">
    <property type="match status" value="1"/>
</dbReference>
<dbReference type="GO" id="GO:0003723">
    <property type="term" value="F:RNA binding"/>
    <property type="evidence" value="ECO:0007669"/>
    <property type="project" value="UniProtKB-KW"/>
</dbReference>
<protein>
    <submittedName>
        <fullName evidence="3">RNA binding protein, mRNA processing factor 2a</fullName>
    </submittedName>
</protein>
<dbReference type="InterPro" id="IPR035979">
    <property type="entry name" value="RBD_domain_sf"/>
</dbReference>
<dbReference type="InterPro" id="IPR012677">
    <property type="entry name" value="Nucleotide-bd_a/b_plait_sf"/>
</dbReference>
<keyword evidence="1" id="KW-0694">RNA-binding</keyword>